<dbReference type="RefSeq" id="WP_004524339.1">
    <property type="nucleotide sequence ID" value="NZ_CM000833.1"/>
</dbReference>
<dbReference type="Proteomes" id="UP000001812">
    <property type="component" value="Chromosome II"/>
</dbReference>
<proteinExistence type="predicted"/>
<dbReference type="InterPro" id="IPR013394">
    <property type="entry name" value="T3SS_HrpB1/HrpK"/>
</dbReference>
<sequence>MKADTPDYMQCRPEIVGGLIETVSTALLRTFPKVTADPYDIELILDALRVMRPNVVEIQMLDGVLYMACGRWDDAIRILSEVCATAPHFGYGKALLAFCLSTKGDDAWKQHAAEALESSPNDDTLVLVKALQAREDMVKAVQANRNGGPFVPPQSVCELNAELERSAPQAEQPIAERVEVAQYGATLRA</sequence>
<organism evidence="1">
    <name type="scientific">Burkholderia pseudomallei 1710a</name>
    <dbReference type="NCBI Taxonomy" id="320371"/>
    <lineage>
        <taxon>Bacteria</taxon>
        <taxon>Pseudomonadati</taxon>
        <taxon>Pseudomonadota</taxon>
        <taxon>Betaproteobacteria</taxon>
        <taxon>Burkholderiales</taxon>
        <taxon>Burkholderiaceae</taxon>
        <taxon>Burkholderia</taxon>
        <taxon>pseudomallei group</taxon>
    </lineage>
</organism>
<accession>A0A0E1VSY6</accession>
<reference evidence="1" key="1">
    <citation type="submission" date="2009-05" db="EMBL/GenBank/DDBJ databases">
        <authorList>
            <person name="Harkins D.M."/>
            <person name="DeShazer D."/>
            <person name="Woods D.E."/>
            <person name="Brinkac L.M."/>
            <person name="Brown K.A."/>
            <person name="Hung G.C."/>
            <person name="Tuanyok A."/>
            <person name="Zhang B."/>
            <person name="Nierman W.C."/>
        </authorList>
    </citation>
    <scope>NUCLEOTIDE SEQUENCE [LARGE SCALE GENOMIC DNA]</scope>
    <source>
        <strain evidence="1">1710a</strain>
    </source>
</reference>
<dbReference type="GeneID" id="93063576"/>
<dbReference type="NCBIfam" id="TIGR02561">
    <property type="entry name" value="HrpB1_HrpK"/>
    <property type="match status" value="1"/>
</dbReference>
<dbReference type="SUPFAM" id="SSF48452">
    <property type="entry name" value="TPR-like"/>
    <property type="match status" value="1"/>
</dbReference>
<dbReference type="EMBL" id="CM000833">
    <property type="protein sequence ID" value="EET03096.1"/>
    <property type="molecule type" value="Genomic_DNA"/>
</dbReference>
<dbReference type="AlphaFoldDB" id="A0A0E1VSY6"/>
<protein>
    <submittedName>
        <fullName evidence="1">Type III secretion protein, HrpB1/HrpK family</fullName>
    </submittedName>
</protein>
<evidence type="ECO:0000313" key="1">
    <source>
        <dbReference type="EMBL" id="EET03096.1"/>
    </source>
</evidence>
<name>A0A0E1VSY6_BURPE</name>
<dbReference type="InterPro" id="IPR011990">
    <property type="entry name" value="TPR-like_helical_dom_sf"/>
</dbReference>
<dbReference type="HOGENOM" id="CLU_094874_0_0_4"/>
<dbReference type="Pfam" id="PF09613">
    <property type="entry name" value="HrpB1_HrpK"/>
    <property type="match status" value="1"/>
</dbReference>
<dbReference type="SMR" id="A0A0E1VSY6"/>
<gene>
    <name evidence="1" type="ORF">BURPS1710A_A1147</name>
</gene>